<organism evidence="1 2">
    <name type="scientific">Streptomyces tsukubensis</name>
    <dbReference type="NCBI Taxonomy" id="83656"/>
    <lineage>
        <taxon>Bacteria</taxon>
        <taxon>Bacillati</taxon>
        <taxon>Actinomycetota</taxon>
        <taxon>Actinomycetes</taxon>
        <taxon>Kitasatosporales</taxon>
        <taxon>Streptomycetaceae</taxon>
        <taxon>Streptomyces</taxon>
    </lineage>
</organism>
<reference evidence="1 2" key="1">
    <citation type="submission" date="2017-02" db="EMBL/GenBank/DDBJ databases">
        <title>Draft Genome Sequence of Streptomyces tsukubaensis F601, a Producer of the immunosuppressant tacrolimus FK506.</title>
        <authorList>
            <person name="Zong G."/>
            <person name="Zhong C."/>
            <person name="Fu J."/>
            <person name="Qin R."/>
            <person name="Cao G."/>
        </authorList>
    </citation>
    <scope>NUCLEOTIDE SEQUENCE [LARGE SCALE GENOMIC DNA]</scope>
    <source>
        <strain evidence="1 2">F601</strain>
    </source>
</reference>
<evidence type="ECO:0000313" key="1">
    <source>
        <dbReference type="EMBL" id="OON81601.1"/>
    </source>
</evidence>
<dbReference type="RefSeq" id="WP_077965299.1">
    <property type="nucleotide sequence ID" value="NZ_CP045178.1"/>
</dbReference>
<comment type="caution">
    <text evidence="1">The sequence shown here is derived from an EMBL/GenBank/DDBJ whole genome shotgun (WGS) entry which is preliminary data.</text>
</comment>
<proteinExistence type="predicted"/>
<keyword evidence="2" id="KW-1185">Reference proteome</keyword>
<sequence length="64" mass="6984">MARTTTMPPRTRLQALHHPLRFPTIVPLIVAGAAHIPVTREHLKEAPYIGAGACRAGRSCSTWV</sequence>
<dbReference type="AlphaFoldDB" id="A0A1V4AE35"/>
<dbReference type="Proteomes" id="UP000190539">
    <property type="component" value="Unassembled WGS sequence"/>
</dbReference>
<name>A0A1V4AE35_9ACTN</name>
<gene>
    <name evidence="1" type="ORF">B1H18_05375</name>
</gene>
<accession>A0A1V4AE35</accession>
<evidence type="ECO:0000313" key="2">
    <source>
        <dbReference type="Proteomes" id="UP000190539"/>
    </source>
</evidence>
<dbReference type="STRING" id="83656.B1H18_05375"/>
<protein>
    <submittedName>
        <fullName evidence="1">Uncharacterized protein</fullName>
    </submittedName>
</protein>
<dbReference type="EMBL" id="MVFC01000003">
    <property type="protein sequence ID" value="OON81601.1"/>
    <property type="molecule type" value="Genomic_DNA"/>
</dbReference>